<proteinExistence type="predicted"/>
<evidence type="ECO:0000256" key="1">
    <source>
        <dbReference type="SAM" id="MobiDB-lite"/>
    </source>
</evidence>
<dbReference type="AlphaFoldDB" id="A0A8J2JSJ6"/>
<evidence type="ECO:0000313" key="3">
    <source>
        <dbReference type="Proteomes" id="UP000708208"/>
    </source>
</evidence>
<protein>
    <submittedName>
        <fullName evidence="2">Uncharacterized protein</fullName>
    </submittedName>
</protein>
<organism evidence="2 3">
    <name type="scientific">Allacma fusca</name>
    <dbReference type="NCBI Taxonomy" id="39272"/>
    <lineage>
        <taxon>Eukaryota</taxon>
        <taxon>Metazoa</taxon>
        <taxon>Ecdysozoa</taxon>
        <taxon>Arthropoda</taxon>
        <taxon>Hexapoda</taxon>
        <taxon>Collembola</taxon>
        <taxon>Symphypleona</taxon>
        <taxon>Sminthuridae</taxon>
        <taxon>Allacma</taxon>
    </lineage>
</organism>
<keyword evidence="3" id="KW-1185">Reference proteome</keyword>
<feature type="region of interest" description="Disordered" evidence="1">
    <location>
        <begin position="212"/>
        <end position="235"/>
    </location>
</feature>
<dbReference type="Proteomes" id="UP000708208">
    <property type="component" value="Unassembled WGS sequence"/>
</dbReference>
<name>A0A8J2JSJ6_9HEXA</name>
<gene>
    <name evidence="2" type="ORF">AFUS01_LOCUS14383</name>
</gene>
<evidence type="ECO:0000313" key="2">
    <source>
        <dbReference type="EMBL" id="CAG7725426.1"/>
    </source>
</evidence>
<comment type="caution">
    <text evidence="2">The sequence shown here is derived from an EMBL/GenBank/DDBJ whole genome shotgun (WGS) entry which is preliminary data.</text>
</comment>
<sequence>MAYSQKRDLYQSAFSMDEEDFPLLEPYNPAKKDLSNQKPFDFFRSWQFFEQADSFWISSKVLGRRDVCPATSSTHIYLGRQIQSGKPTIVSWPLSQAREVSKFVRTFLHDLKSRTFRYVTFGVSALRGKEPRTYNWAGDRVRFWAKPDLDLGILRLAVTINNTTRKPELLFNNRVNPSATNRYPSWPGPVICLDMEALDKLIILIDQSLRIKQEPSSPTPPDTPPPTCSPMYNDM</sequence>
<feature type="compositionally biased region" description="Pro residues" evidence="1">
    <location>
        <begin position="217"/>
        <end position="228"/>
    </location>
</feature>
<reference evidence="2" key="1">
    <citation type="submission" date="2021-06" db="EMBL/GenBank/DDBJ databases">
        <authorList>
            <person name="Hodson N. C."/>
            <person name="Mongue J. A."/>
            <person name="Jaron S. K."/>
        </authorList>
    </citation>
    <scope>NUCLEOTIDE SEQUENCE</scope>
</reference>
<dbReference type="EMBL" id="CAJVCH010121767">
    <property type="protein sequence ID" value="CAG7725426.1"/>
    <property type="molecule type" value="Genomic_DNA"/>
</dbReference>
<accession>A0A8J2JSJ6</accession>